<dbReference type="PANTHER" id="PTHR33164:SF57">
    <property type="entry name" value="MARR-FAMILY TRANSCRIPTIONAL REGULATOR"/>
    <property type="match status" value="1"/>
</dbReference>
<reference evidence="2 3" key="1">
    <citation type="submission" date="2014-01" db="EMBL/GenBank/DDBJ databases">
        <title>Full genme sequencing of cellulolytic bacterium Gynuella sunshinyii YC6258T gen. nov., sp. nov.</title>
        <authorList>
            <person name="Khan H."/>
            <person name="Chung E.J."/>
            <person name="Chung Y.R."/>
        </authorList>
    </citation>
    <scope>NUCLEOTIDE SEQUENCE [LARGE SCALE GENOMIC DNA]</scope>
    <source>
        <strain evidence="2 3">YC6258</strain>
    </source>
</reference>
<protein>
    <submittedName>
        <fullName evidence="2">Transcriptional regulator</fullName>
    </submittedName>
</protein>
<dbReference type="GO" id="GO:0006950">
    <property type="term" value="P:response to stress"/>
    <property type="evidence" value="ECO:0007669"/>
    <property type="project" value="TreeGrafter"/>
</dbReference>
<dbReference type="EMBL" id="CP007142">
    <property type="protein sequence ID" value="AJQ93407.1"/>
    <property type="molecule type" value="Genomic_DNA"/>
</dbReference>
<dbReference type="InterPro" id="IPR039422">
    <property type="entry name" value="MarR/SlyA-like"/>
</dbReference>
<organism evidence="2 3">
    <name type="scientific">Gynuella sunshinyii YC6258</name>
    <dbReference type="NCBI Taxonomy" id="1445510"/>
    <lineage>
        <taxon>Bacteria</taxon>
        <taxon>Pseudomonadati</taxon>
        <taxon>Pseudomonadota</taxon>
        <taxon>Gammaproteobacteria</taxon>
        <taxon>Oceanospirillales</taxon>
        <taxon>Saccharospirillaceae</taxon>
        <taxon>Gynuella</taxon>
    </lineage>
</organism>
<evidence type="ECO:0000313" key="2">
    <source>
        <dbReference type="EMBL" id="AJQ93407.1"/>
    </source>
</evidence>
<dbReference type="SUPFAM" id="SSF46785">
    <property type="entry name" value="Winged helix' DNA-binding domain"/>
    <property type="match status" value="1"/>
</dbReference>
<dbReference type="PANTHER" id="PTHR33164">
    <property type="entry name" value="TRANSCRIPTIONAL REGULATOR, MARR FAMILY"/>
    <property type="match status" value="1"/>
</dbReference>
<dbReference type="KEGG" id="gsn:YC6258_01360"/>
<feature type="domain" description="HTH marR-type" evidence="1">
    <location>
        <begin position="1"/>
        <end position="153"/>
    </location>
</feature>
<dbReference type="Pfam" id="PF12802">
    <property type="entry name" value="MarR_2"/>
    <property type="match status" value="1"/>
</dbReference>
<accession>A0A0C5VFQ4</accession>
<gene>
    <name evidence="2" type="ORF">YC6258_01360</name>
</gene>
<dbReference type="Proteomes" id="UP000032266">
    <property type="component" value="Chromosome"/>
</dbReference>
<dbReference type="InterPro" id="IPR036390">
    <property type="entry name" value="WH_DNA-bd_sf"/>
</dbReference>
<name>A0A0C5VFQ4_9GAMM</name>
<dbReference type="Gene3D" id="1.10.10.10">
    <property type="entry name" value="Winged helix-like DNA-binding domain superfamily/Winged helix DNA-binding domain"/>
    <property type="match status" value="1"/>
</dbReference>
<evidence type="ECO:0000313" key="3">
    <source>
        <dbReference type="Proteomes" id="UP000032266"/>
    </source>
</evidence>
<dbReference type="PRINTS" id="PR00598">
    <property type="entry name" value="HTHMARR"/>
</dbReference>
<dbReference type="AlphaFoldDB" id="A0A0C5VFQ4"/>
<dbReference type="GO" id="GO:0003700">
    <property type="term" value="F:DNA-binding transcription factor activity"/>
    <property type="evidence" value="ECO:0007669"/>
    <property type="project" value="InterPro"/>
</dbReference>
<keyword evidence="3" id="KW-1185">Reference proteome</keyword>
<sequence>MSGHLQHKRCKRENGEKCKIVKECTARCSEQATLVRILEAVSRRRNYPLERAHYLLLLQLRNEPLSIGELAERLMLDNSTVTRQVKAMEKQRLLIKIPNPADRRSTLVRRTELGASLAEDMNRLRIERLSHNLQDWPTADLQSLSQLTGRLNRALADHVRAGDEDD</sequence>
<dbReference type="InterPro" id="IPR000835">
    <property type="entry name" value="HTH_MarR-typ"/>
</dbReference>
<dbReference type="PROSITE" id="PS50995">
    <property type="entry name" value="HTH_MARR_2"/>
    <property type="match status" value="1"/>
</dbReference>
<dbReference type="OrthoDB" id="32523at2"/>
<dbReference type="InterPro" id="IPR036388">
    <property type="entry name" value="WH-like_DNA-bd_sf"/>
</dbReference>
<dbReference type="HOGENOM" id="CLU_083287_15_0_6"/>
<dbReference type="SMART" id="SM00347">
    <property type="entry name" value="HTH_MARR"/>
    <property type="match status" value="1"/>
</dbReference>
<proteinExistence type="predicted"/>
<evidence type="ECO:0000259" key="1">
    <source>
        <dbReference type="PROSITE" id="PS50995"/>
    </source>
</evidence>